<evidence type="ECO:0000256" key="5">
    <source>
        <dbReference type="ARBA" id="ARBA00022980"/>
    </source>
</evidence>
<dbReference type="EMBL" id="UGJE01000002">
    <property type="protein sequence ID" value="STQ85346.1"/>
    <property type="molecule type" value="Genomic_DNA"/>
</dbReference>
<dbReference type="GO" id="GO:0006412">
    <property type="term" value="P:translation"/>
    <property type="evidence" value="ECO:0007669"/>
    <property type="project" value="UniProtKB-UniRule"/>
</dbReference>
<dbReference type="PANTHER" id="PTHR11229:SF16">
    <property type="entry name" value="LARGE RIBOSOMAL SUBUNIT PROTEIN UL3C"/>
    <property type="match status" value="1"/>
</dbReference>
<dbReference type="InterPro" id="IPR009000">
    <property type="entry name" value="Transl_B-barrel_sf"/>
</dbReference>
<evidence type="ECO:0000256" key="8">
    <source>
        <dbReference type="NCBIfam" id="TIGR03625"/>
    </source>
</evidence>
<evidence type="ECO:0000256" key="2">
    <source>
        <dbReference type="ARBA" id="ARBA00006540"/>
    </source>
</evidence>
<dbReference type="InterPro" id="IPR019927">
    <property type="entry name" value="Ribosomal_uL3_bac/org-type"/>
</dbReference>
<comment type="subunit">
    <text evidence="7">Part of the 50S ribosomal subunit. Forms a cluster with proteins L14 and L19.</text>
</comment>
<proteinExistence type="inferred from homology"/>
<dbReference type="GO" id="GO:0019843">
    <property type="term" value="F:rRNA binding"/>
    <property type="evidence" value="ECO:0007669"/>
    <property type="project" value="UniProtKB-KW"/>
</dbReference>
<gene>
    <name evidence="9" type="primary">rplC</name>
    <name evidence="10" type="ORF">LS73_001720</name>
    <name evidence="9" type="ORF">NCTC12714_00131</name>
</gene>
<reference evidence="9 12" key="2">
    <citation type="submission" date="2018-06" db="EMBL/GenBank/DDBJ databases">
        <authorList>
            <consortium name="Pathogen Informatics"/>
            <person name="Doyle S."/>
        </authorList>
    </citation>
    <scope>NUCLEOTIDE SEQUENCE [LARGE SCALE GENOMIC DNA]</scope>
    <source>
        <strain evidence="9 12">NCTC12714</strain>
    </source>
</reference>
<dbReference type="SUPFAM" id="SSF50447">
    <property type="entry name" value="Translation proteins"/>
    <property type="match status" value="1"/>
</dbReference>
<dbReference type="STRING" id="216.LS73_02655"/>
<dbReference type="InterPro" id="IPR000597">
    <property type="entry name" value="Ribosomal_uL3"/>
</dbReference>
<organism evidence="9 12">
    <name type="scientific">Helicobacter muridarum</name>
    <dbReference type="NCBI Taxonomy" id="216"/>
    <lineage>
        <taxon>Bacteria</taxon>
        <taxon>Pseudomonadati</taxon>
        <taxon>Campylobacterota</taxon>
        <taxon>Epsilonproteobacteria</taxon>
        <taxon>Campylobacterales</taxon>
        <taxon>Helicobacteraceae</taxon>
        <taxon>Helicobacter</taxon>
    </lineage>
</organism>
<keyword evidence="5 9" id="KW-0689">Ribosomal protein</keyword>
<dbReference type="OrthoDB" id="9806135at2"/>
<dbReference type="RefSeq" id="WP_034557176.1">
    <property type="nucleotide sequence ID" value="NZ_FZML01000017.1"/>
</dbReference>
<evidence type="ECO:0000256" key="7">
    <source>
        <dbReference type="ARBA" id="ARBA00025982"/>
    </source>
</evidence>
<dbReference type="GO" id="GO:0003735">
    <property type="term" value="F:structural constituent of ribosome"/>
    <property type="evidence" value="ECO:0007669"/>
    <property type="project" value="UniProtKB-UniRule"/>
</dbReference>
<keyword evidence="4" id="KW-0694">RNA-binding</keyword>
<dbReference type="FunFam" id="2.40.30.10:FF:000004">
    <property type="entry name" value="50S ribosomal protein L3"/>
    <property type="match status" value="1"/>
</dbReference>
<evidence type="ECO:0000256" key="3">
    <source>
        <dbReference type="ARBA" id="ARBA00022730"/>
    </source>
</evidence>
<dbReference type="PANTHER" id="PTHR11229">
    <property type="entry name" value="50S RIBOSOMAL PROTEIN L3"/>
    <property type="match status" value="1"/>
</dbReference>
<sequence>MEFIVQKIGMSRTVTIPSYSVTLLKVLSAKVCKIKDGTALVAYSKGKSFNKSIAGNQKKYNLSKEYNHFATLKINQDIEGDIDTSSLNEGVRLKVTFKTKGRGFSGAMKRWNFQGGPSSHGSRFHRRLGSIGNREWPGRVQPGKKMAGHYGNEKVSVQSDVVSFDKQNNILVLKGSVSGFNGSYGRIIILDRRERK</sequence>
<evidence type="ECO:0000313" key="11">
    <source>
        <dbReference type="Proteomes" id="UP000029922"/>
    </source>
</evidence>
<dbReference type="Proteomes" id="UP000029922">
    <property type="component" value="Unassembled WGS sequence"/>
</dbReference>
<reference evidence="10 11" key="1">
    <citation type="journal article" date="2014" name="Genome Announc.">
        <title>Draft genome sequences of eight enterohepatic helicobacter species isolated from both laboratory and wild rodents.</title>
        <authorList>
            <person name="Sheh A."/>
            <person name="Shen Z."/>
            <person name="Fox J.G."/>
        </authorList>
    </citation>
    <scope>NUCLEOTIDE SEQUENCE [LARGE SCALE GENOMIC DNA]</scope>
    <source>
        <strain evidence="10 11">ST1</strain>
    </source>
</reference>
<keyword evidence="12" id="KW-1185">Reference proteome</keyword>
<evidence type="ECO:0000313" key="12">
    <source>
        <dbReference type="Proteomes" id="UP000255139"/>
    </source>
</evidence>
<dbReference type="GO" id="GO:0022625">
    <property type="term" value="C:cytosolic large ribosomal subunit"/>
    <property type="evidence" value="ECO:0007669"/>
    <property type="project" value="TreeGrafter"/>
</dbReference>
<dbReference type="Pfam" id="PF00297">
    <property type="entry name" value="Ribosomal_L3"/>
    <property type="match status" value="1"/>
</dbReference>
<accession>A0A099TZF6</accession>
<evidence type="ECO:0000313" key="10">
    <source>
        <dbReference type="EMBL" id="TLE01417.1"/>
    </source>
</evidence>
<comment type="function">
    <text evidence="1">One of the primary rRNA binding proteins, it binds directly near the 3'-end of the 23S rRNA, where it nucleates assembly of the 50S subunit.</text>
</comment>
<keyword evidence="6" id="KW-0687">Ribonucleoprotein</keyword>
<dbReference type="Gene3D" id="2.40.30.10">
    <property type="entry name" value="Translation factors"/>
    <property type="match status" value="1"/>
</dbReference>
<evidence type="ECO:0000256" key="1">
    <source>
        <dbReference type="ARBA" id="ARBA00002570"/>
    </source>
</evidence>
<dbReference type="NCBIfam" id="TIGR03625">
    <property type="entry name" value="L3_bact"/>
    <property type="match status" value="1"/>
</dbReference>
<protein>
    <recommendedName>
        <fullName evidence="8">50S ribosomal protein L3</fullName>
    </recommendedName>
</protein>
<comment type="similarity">
    <text evidence="2">Belongs to the universal ribosomal protein uL3 family.</text>
</comment>
<dbReference type="Proteomes" id="UP000255139">
    <property type="component" value="Unassembled WGS sequence"/>
</dbReference>
<evidence type="ECO:0000256" key="6">
    <source>
        <dbReference type="ARBA" id="ARBA00023274"/>
    </source>
</evidence>
<evidence type="ECO:0000313" key="9">
    <source>
        <dbReference type="EMBL" id="STQ85346.1"/>
    </source>
</evidence>
<name>A0A099TZF6_9HELI</name>
<dbReference type="AlphaFoldDB" id="A0A099TZF6"/>
<evidence type="ECO:0000256" key="4">
    <source>
        <dbReference type="ARBA" id="ARBA00022884"/>
    </source>
</evidence>
<keyword evidence="3" id="KW-0699">rRNA-binding</keyword>
<dbReference type="EMBL" id="JRPD02000002">
    <property type="protein sequence ID" value="TLE01417.1"/>
    <property type="molecule type" value="Genomic_DNA"/>
</dbReference>